<evidence type="ECO:0000313" key="1">
    <source>
        <dbReference type="EMBL" id="CAJ1974799.1"/>
    </source>
</evidence>
<evidence type="ECO:0000313" key="2">
    <source>
        <dbReference type="Proteomes" id="UP001189624"/>
    </source>
</evidence>
<dbReference type="Gramene" id="rna-AYBTSS11_LOCUS26883">
    <property type="protein sequence ID" value="CAJ1974799.1"/>
    <property type="gene ID" value="gene-AYBTSS11_LOCUS26883"/>
</dbReference>
<name>A0AA86VVS6_9FABA</name>
<reference evidence="1" key="1">
    <citation type="submission" date="2023-10" db="EMBL/GenBank/DDBJ databases">
        <authorList>
            <person name="Domelevo Entfellner J.-B."/>
        </authorList>
    </citation>
    <scope>NUCLEOTIDE SEQUENCE</scope>
</reference>
<proteinExistence type="predicted"/>
<accession>A0AA86VVS6</accession>
<protein>
    <submittedName>
        <fullName evidence="1">Uncharacterized protein</fullName>
    </submittedName>
</protein>
<gene>
    <name evidence="1" type="ORF">AYBTSS11_LOCUS26883</name>
</gene>
<dbReference type="AlphaFoldDB" id="A0AA86VVS6"/>
<organism evidence="1 2">
    <name type="scientific">Sphenostylis stenocarpa</name>
    <dbReference type="NCBI Taxonomy" id="92480"/>
    <lineage>
        <taxon>Eukaryota</taxon>
        <taxon>Viridiplantae</taxon>
        <taxon>Streptophyta</taxon>
        <taxon>Embryophyta</taxon>
        <taxon>Tracheophyta</taxon>
        <taxon>Spermatophyta</taxon>
        <taxon>Magnoliopsida</taxon>
        <taxon>eudicotyledons</taxon>
        <taxon>Gunneridae</taxon>
        <taxon>Pentapetalae</taxon>
        <taxon>rosids</taxon>
        <taxon>fabids</taxon>
        <taxon>Fabales</taxon>
        <taxon>Fabaceae</taxon>
        <taxon>Papilionoideae</taxon>
        <taxon>50 kb inversion clade</taxon>
        <taxon>NPAAA clade</taxon>
        <taxon>indigoferoid/millettioid clade</taxon>
        <taxon>Phaseoleae</taxon>
        <taxon>Sphenostylis</taxon>
    </lineage>
</organism>
<dbReference type="EMBL" id="OY731406">
    <property type="protein sequence ID" value="CAJ1974799.1"/>
    <property type="molecule type" value="Genomic_DNA"/>
</dbReference>
<keyword evidence="2" id="KW-1185">Reference proteome</keyword>
<sequence>MKPCPTNPKDLEYRSSCGYDMWVIGRPITGRISRNFEIWGCGIIRFKICDGLPIEDVICEDLSSRNSGASAINFWEKPNIGAECALYGATTGAFRKFSDGQWVHALCFIH</sequence>
<dbReference type="Proteomes" id="UP001189624">
    <property type="component" value="Chromosome 9"/>
</dbReference>